<sequence length="200" mass="23049">MAVRFSDSDHNHLHQALGGGPVADVILWRNKNLSAAVLMGFTLIWFLFEVLDYNFVTLVCHISITLMLILFLWSTGADFVNWNPQPLVIPEATFRWLSKETNRILLKLYRISSGNDPKTFFKALALLWLVSGIGNYFSFLNLFFACFVCTMIVPAVYEQYQSDVDYLARKGSRDMRNLYSKIDSKFLGMIPRGQMREEKN</sequence>
<feature type="domain" description="Reticulon" evidence="7">
    <location>
        <begin position="22"/>
        <end position="200"/>
    </location>
</feature>
<dbReference type="GO" id="GO:0009617">
    <property type="term" value="P:response to bacterium"/>
    <property type="evidence" value="ECO:0007669"/>
    <property type="project" value="InterPro"/>
</dbReference>
<dbReference type="GO" id="GO:0005789">
    <property type="term" value="C:endoplasmic reticulum membrane"/>
    <property type="evidence" value="ECO:0007669"/>
    <property type="project" value="UniProtKB-SubCell"/>
</dbReference>
<gene>
    <name evidence="8" type="ORF">M569_05120</name>
</gene>
<dbReference type="Pfam" id="PF02453">
    <property type="entry name" value="Reticulon"/>
    <property type="match status" value="1"/>
</dbReference>
<evidence type="ECO:0000313" key="9">
    <source>
        <dbReference type="Proteomes" id="UP000015453"/>
    </source>
</evidence>
<keyword evidence="4 6" id="KW-1133">Transmembrane helix</keyword>
<keyword evidence="2 6" id="KW-0812">Transmembrane</keyword>
<keyword evidence="3 6" id="KW-0256">Endoplasmic reticulum</keyword>
<evidence type="ECO:0000313" key="8">
    <source>
        <dbReference type="EMBL" id="EPS69646.1"/>
    </source>
</evidence>
<name>S8CXC2_9LAMI</name>
<proteinExistence type="predicted"/>
<accession>S8CXC2</accession>
<organism evidence="8 9">
    <name type="scientific">Genlisea aurea</name>
    <dbReference type="NCBI Taxonomy" id="192259"/>
    <lineage>
        <taxon>Eukaryota</taxon>
        <taxon>Viridiplantae</taxon>
        <taxon>Streptophyta</taxon>
        <taxon>Embryophyta</taxon>
        <taxon>Tracheophyta</taxon>
        <taxon>Spermatophyta</taxon>
        <taxon>Magnoliopsida</taxon>
        <taxon>eudicotyledons</taxon>
        <taxon>Gunneridae</taxon>
        <taxon>Pentapetalae</taxon>
        <taxon>asterids</taxon>
        <taxon>lamiids</taxon>
        <taxon>Lamiales</taxon>
        <taxon>Lentibulariaceae</taxon>
        <taxon>Genlisea</taxon>
    </lineage>
</organism>
<feature type="transmembrane region" description="Helical" evidence="6">
    <location>
        <begin position="32"/>
        <end position="48"/>
    </location>
</feature>
<evidence type="ECO:0000256" key="2">
    <source>
        <dbReference type="ARBA" id="ARBA00022692"/>
    </source>
</evidence>
<evidence type="ECO:0000256" key="4">
    <source>
        <dbReference type="ARBA" id="ARBA00022989"/>
    </source>
</evidence>
<comment type="subcellular location">
    <subcellularLocation>
        <location evidence="1 6">Endoplasmic reticulum membrane</location>
        <topology evidence="1 6">Multi-pass membrane protein</topology>
    </subcellularLocation>
</comment>
<dbReference type="InterPro" id="IPR003388">
    <property type="entry name" value="Reticulon"/>
</dbReference>
<protein>
    <recommendedName>
        <fullName evidence="6">Reticulon-like protein</fullName>
    </recommendedName>
</protein>
<keyword evidence="9" id="KW-1185">Reference proteome</keyword>
<evidence type="ECO:0000256" key="3">
    <source>
        <dbReference type="ARBA" id="ARBA00022824"/>
    </source>
</evidence>
<evidence type="ECO:0000256" key="5">
    <source>
        <dbReference type="ARBA" id="ARBA00023136"/>
    </source>
</evidence>
<feature type="transmembrane region" description="Helical" evidence="6">
    <location>
        <begin position="136"/>
        <end position="157"/>
    </location>
</feature>
<dbReference type="PANTHER" id="PTHR10994:SF157">
    <property type="entry name" value="RETICULON-LIKE PROTEIN B14"/>
    <property type="match status" value="1"/>
</dbReference>
<reference evidence="8 9" key="1">
    <citation type="journal article" date="2013" name="BMC Genomics">
        <title>The miniature genome of a carnivorous plant Genlisea aurea contains a low number of genes and short non-coding sequences.</title>
        <authorList>
            <person name="Leushkin E.V."/>
            <person name="Sutormin R.A."/>
            <person name="Nabieva E.R."/>
            <person name="Penin A.A."/>
            <person name="Kondrashov A.S."/>
            <person name="Logacheva M.D."/>
        </authorList>
    </citation>
    <scope>NUCLEOTIDE SEQUENCE [LARGE SCALE GENOMIC DNA]</scope>
</reference>
<dbReference type="AlphaFoldDB" id="S8CXC2"/>
<feature type="transmembrane region" description="Helical" evidence="6">
    <location>
        <begin position="55"/>
        <end position="74"/>
    </location>
</feature>
<dbReference type="OrthoDB" id="567788at2759"/>
<dbReference type="EMBL" id="AUSU01002029">
    <property type="protein sequence ID" value="EPS69646.1"/>
    <property type="molecule type" value="Genomic_DNA"/>
</dbReference>
<dbReference type="InterPro" id="IPR045064">
    <property type="entry name" value="Reticulon-like"/>
</dbReference>
<comment type="caution">
    <text evidence="8">The sequence shown here is derived from an EMBL/GenBank/DDBJ whole genome shotgun (WGS) entry which is preliminary data.</text>
</comment>
<dbReference type="Proteomes" id="UP000015453">
    <property type="component" value="Unassembled WGS sequence"/>
</dbReference>
<keyword evidence="5 6" id="KW-0472">Membrane</keyword>
<evidence type="ECO:0000256" key="1">
    <source>
        <dbReference type="ARBA" id="ARBA00004477"/>
    </source>
</evidence>
<dbReference type="PROSITE" id="PS50845">
    <property type="entry name" value="RETICULON"/>
    <property type="match status" value="1"/>
</dbReference>
<evidence type="ECO:0000256" key="6">
    <source>
        <dbReference type="RuleBase" id="RU363132"/>
    </source>
</evidence>
<dbReference type="PANTHER" id="PTHR10994">
    <property type="entry name" value="RETICULON"/>
    <property type="match status" value="1"/>
</dbReference>
<evidence type="ECO:0000259" key="7">
    <source>
        <dbReference type="PROSITE" id="PS50845"/>
    </source>
</evidence>